<evidence type="ECO:0000256" key="1">
    <source>
        <dbReference type="PROSITE-ProRule" id="PRU00169"/>
    </source>
</evidence>
<dbReference type="GeneID" id="110415928"/>
<dbReference type="PANTHER" id="PTHR43228">
    <property type="entry name" value="TWO-COMPONENT RESPONSE REGULATOR"/>
    <property type="match status" value="1"/>
</dbReference>
<gene>
    <name evidence="4" type="primary">LOC110415928</name>
</gene>
<dbReference type="GO" id="GO:0000160">
    <property type="term" value="P:phosphorelay signal transduction system"/>
    <property type="evidence" value="ECO:0007669"/>
    <property type="project" value="InterPro"/>
</dbReference>
<dbReference type="InterPro" id="IPR001789">
    <property type="entry name" value="Sig_transdc_resp-reg_receiver"/>
</dbReference>
<dbReference type="AlphaFoldDB" id="A0A6J1A959"/>
<reference evidence="4" key="1">
    <citation type="submission" date="2025-08" db="UniProtKB">
        <authorList>
            <consortium name="RefSeq"/>
        </authorList>
    </citation>
    <scope>IDENTIFICATION</scope>
    <source>
        <tissue evidence="4">Leaf</tissue>
    </source>
</reference>
<evidence type="ECO:0000313" key="3">
    <source>
        <dbReference type="Proteomes" id="UP000504621"/>
    </source>
</evidence>
<proteinExistence type="predicted"/>
<feature type="domain" description="Response regulatory" evidence="2">
    <location>
        <begin position="30"/>
        <end position="145"/>
    </location>
</feature>
<feature type="modified residue" description="4-aspartylphosphate" evidence="1">
    <location>
        <position position="80"/>
    </location>
</feature>
<keyword evidence="3" id="KW-1185">Reference proteome</keyword>
<dbReference type="OrthoDB" id="21225at2759"/>
<dbReference type="Proteomes" id="UP000504621">
    <property type="component" value="Unplaced"/>
</dbReference>
<dbReference type="SMART" id="SM00448">
    <property type="entry name" value="REC"/>
    <property type="match status" value="1"/>
</dbReference>
<name>A0A6J1A959_9ROSI</name>
<dbReference type="InterPro" id="IPR011006">
    <property type="entry name" value="CheY-like_superfamily"/>
</dbReference>
<dbReference type="PANTHER" id="PTHR43228:SF1">
    <property type="entry name" value="TWO-COMPONENT RESPONSE REGULATOR ARR22"/>
    <property type="match status" value="1"/>
</dbReference>
<evidence type="ECO:0000313" key="4">
    <source>
        <dbReference type="RefSeq" id="XP_021283385.1"/>
    </source>
</evidence>
<organism evidence="3 4">
    <name type="scientific">Herrania umbratica</name>
    <dbReference type="NCBI Taxonomy" id="108875"/>
    <lineage>
        <taxon>Eukaryota</taxon>
        <taxon>Viridiplantae</taxon>
        <taxon>Streptophyta</taxon>
        <taxon>Embryophyta</taxon>
        <taxon>Tracheophyta</taxon>
        <taxon>Spermatophyta</taxon>
        <taxon>Magnoliopsida</taxon>
        <taxon>eudicotyledons</taxon>
        <taxon>Gunneridae</taxon>
        <taxon>Pentapetalae</taxon>
        <taxon>rosids</taxon>
        <taxon>malvids</taxon>
        <taxon>Malvales</taxon>
        <taxon>Malvaceae</taxon>
        <taxon>Byttnerioideae</taxon>
        <taxon>Herrania</taxon>
    </lineage>
</organism>
<accession>A0A6J1A959</accession>
<dbReference type="SUPFAM" id="SSF52172">
    <property type="entry name" value="CheY-like"/>
    <property type="match status" value="1"/>
</dbReference>
<dbReference type="Pfam" id="PF00072">
    <property type="entry name" value="Response_reg"/>
    <property type="match status" value="1"/>
</dbReference>
<dbReference type="RefSeq" id="XP_021283385.1">
    <property type="nucleotide sequence ID" value="XM_021427710.1"/>
</dbReference>
<dbReference type="InterPro" id="IPR052048">
    <property type="entry name" value="ST_Response_Regulator"/>
</dbReference>
<keyword evidence="1" id="KW-0597">Phosphoprotein</keyword>
<evidence type="ECO:0000259" key="2">
    <source>
        <dbReference type="PROSITE" id="PS50110"/>
    </source>
</evidence>
<dbReference type="CDD" id="cd17546">
    <property type="entry name" value="REC_hyHK_CKI1_RcsC-like"/>
    <property type="match status" value="1"/>
</dbReference>
<protein>
    <submittedName>
        <fullName evidence="4">Two-component response regulator ARR22</fullName>
    </submittedName>
</protein>
<dbReference type="Gene3D" id="3.40.50.2300">
    <property type="match status" value="1"/>
</dbReference>
<dbReference type="PROSITE" id="PS50110">
    <property type="entry name" value="RESPONSE_REGULATORY"/>
    <property type="match status" value="1"/>
</dbReference>
<sequence length="148" mass="16503">MVLGKGASSSLSRKMVDGVENMVSNCNDFTVLVVDDDPVIRKLHDMHLKKFGLRAQVVENGKKAVDLCHFGTIFNLILMDKEMPIMDGVEATKELRAMGVNSLIVGVTSRDSQYETQTFMEAGLDFCFEKPLTADKISFILQELNKKN</sequence>